<evidence type="ECO:0000313" key="8">
    <source>
        <dbReference type="EMBL" id="RDV10383.1"/>
    </source>
</evidence>
<evidence type="ECO:0000256" key="2">
    <source>
        <dbReference type="ARBA" id="ARBA00022475"/>
    </source>
</evidence>
<feature type="transmembrane region" description="Helical" evidence="6">
    <location>
        <begin position="265"/>
        <end position="284"/>
    </location>
</feature>
<dbReference type="OrthoDB" id="9775268at2"/>
<evidence type="ECO:0000256" key="4">
    <source>
        <dbReference type="ARBA" id="ARBA00022989"/>
    </source>
</evidence>
<evidence type="ECO:0000313" key="9">
    <source>
        <dbReference type="Proteomes" id="UP000256708"/>
    </source>
</evidence>
<feature type="transmembrane region" description="Helical" evidence="6">
    <location>
        <begin position="105"/>
        <end position="129"/>
    </location>
</feature>
<keyword evidence="4 6" id="KW-1133">Transmembrane helix</keyword>
<dbReference type="PANTHER" id="PTHR23513">
    <property type="entry name" value="INTEGRAL MEMBRANE EFFLUX PROTEIN-RELATED"/>
    <property type="match status" value="1"/>
</dbReference>
<dbReference type="GO" id="GO:0022857">
    <property type="term" value="F:transmembrane transporter activity"/>
    <property type="evidence" value="ECO:0007669"/>
    <property type="project" value="InterPro"/>
</dbReference>
<feature type="transmembrane region" description="Helical" evidence="6">
    <location>
        <begin position="320"/>
        <end position="340"/>
    </location>
</feature>
<feature type="domain" description="Major facilitator superfamily (MFS) profile" evidence="7">
    <location>
        <begin position="11"/>
        <end position="409"/>
    </location>
</feature>
<feature type="transmembrane region" description="Helical" evidence="6">
    <location>
        <begin position="361"/>
        <end position="381"/>
    </location>
</feature>
<evidence type="ECO:0000256" key="5">
    <source>
        <dbReference type="ARBA" id="ARBA00023136"/>
    </source>
</evidence>
<dbReference type="CDD" id="cd06173">
    <property type="entry name" value="MFS_MefA_like"/>
    <property type="match status" value="1"/>
</dbReference>
<dbReference type="PANTHER" id="PTHR23513:SF6">
    <property type="entry name" value="MAJOR FACILITATOR SUPERFAMILY ASSOCIATED DOMAIN-CONTAINING PROTEIN"/>
    <property type="match status" value="1"/>
</dbReference>
<keyword evidence="3 6" id="KW-0812">Transmembrane</keyword>
<dbReference type="InterPro" id="IPR036259">
    <property type="entry name" value="MFS_trans_sf"/>
</dbReference>
<dbReference type="AlphaFoldDB" id="A0A3D8KZ50"/>
<feature type="transmembrane region" description="Helical" evidence="6">
    <location>
        <begin position="77"/>
        <end position="99"/>
    </location>
</feature>
<feature type="transmembrane region" description="Helical" evidence="6">
    <location>
        <begin position="232"/>
        <end position="253"/>
    </location>
</feature>
<comment type="subcellular location">
    <subcellularLocation>
        <location evidence="1">Cell membrane</location>
        <topology evidence="1">Multi-pass membrane protein</topology>
    </subcellularLocation>
</comment>
<keyword evidence="2" id="KW-1003">Cell membrane</keyword>
<dbReference type="SUPFAM" id="SSF103473">
    <property type="entry name" value="MFS general substrate transporter"/>
    <property type="match status" value="1"/>
</dbReference>
<dbReference type="Pfam" id="PF07690">
    <property type="entry name" value="MFS_1"/>
    <property type="match status" value="1"/>
</dbReference>
<keyword evidence="5 6" id="KW-0472">Membrane</keyword>
<feature type="transmembrane region" description="Helical" evidence="6">
    <location>
        <begin position="296"/>
        <end position="314"/>
    </location>
</feature>
<dbReference type="RefSeq" id="WP_115568595.1">
    <property type="nucleotide sequence ID" value="NZ_QRGR01000060.1"/>
</dbReference>
<comment type="caution">
    <text evidence="8">The sequence shown here is derived from an EMBL/GenBank/DDBJ whole genome shotgun (WGS) entry which is preliminary data.</text>
</comment>
<dbReference type="InterPro" id="IPR011701">
    <property type="entry name" value="MFS"/>
</dbReference>
<dbReference type="GO" id="GO:0005886">
    <property type="term" value="C:plasma membrane"/>
    <property type="evidence" value="ECO:0007669"/>
    <property type="project" value="UniProtKB-SubCell"/>
</dbReference>
<name>A0A3D8KZ50_9BACT</name>
<proteinExistence type="predicted"/>
<accession>A0A3D8KZ50</accession>
<dbReference type="EMBL" id="QRGR01000060">
    <property type="protein sequence ID" value="RDV10383.1"/>
    <property type="molecule type" value="Genomic_DNA"/>
</dbReference>
<organism evidence="8 9">
    <name type="scientific">Pontibacter diazotrophicus</name>
    <dbReference type="NCBI Taxonomy" id="1400979"/>
    <lineage>
        <taxon>Bacteria</taxon>
        <taxon>Pseudomonadati</taxon>
        <taxon>Bacteroidota</taxon>
        <taxon>Cytophagia</taxon>
        <taxon>Cytophagales</taxon>
        <taxon>Hymenobacteraceae</taxon>
        <taxon>Pontibacter</taxon>
    </lineage>
</organism>
<feature type="transmembrane region" description="Helical" evidence="6">
    <location>
        <begin position="387"/>
        <end position="405"/>
    </location>
</feature>
<evidence type="ECO:0000259" key="7">
    <source>
        <dbReference type="PROSITE" id="PS50850"/>
    </source>
</evidence>
<gene>
    <name evidence="8" type="ORF">DXT99_26390</name>
</gene>
<feature type="transmembrane region" description="Helical" evidence="6">
    <location>
        <begin position="43"/>
        <end position="65"/>
    </location>
</feature>
<reference evidence="9" key="1">
    <citation type="submission" date="2018-08" db="EMBL/GenBank/DDBJ databases">
        <authorList>
            <person name="Liu Z.-W."/>
            <person name="Du Z.-J."/>
        </authorList>
    </citation>
    <scope>NUCLEOTIDE SEQUENCE [LARGE SCALE GENOMIC DNA]</scope>
    <source>
        <strain evidence="9">H4X</strain>
    </source>
</reference>
<dbReference type="Gene3D" id="1.20.1250.20">
    <property type="entry name" value="MFS general substrate transporter like domains"/>
    <property type="match status" value="1"/>
</dbReference>
<dbReference type="InterPro" id="IPR020846">
    <property type="entry name" value="MFS_dom"/>
</dbReference>
<feature type="transmembrane region" description="Helical" evidence="6">
    <location>
        <begin position="12"/>
        <end position="37"/>
    </location>
</feature>
<keyword evidence="9" id="KW-1185">Reference proteome</keyword>
<dbReference type="PROSITE" id="PS50850">
    <property type="entry name" value="MFS"/>
    <property type="match status" value="1"/>
</dbReference>
<evidence type="ECO:0000256" key="6">
    <source>
        <dbReference type="SAM" id="Phobius"/>
    </source>
</evidence>
<evidence type="ECO:0000256" key="1">
    <source>
        <dbReference type="ARBA" id="ARBA00004651"/>
    </source>
</evidence>
<evidence type="ECO:0000256" key="3">
    <source>
        <dbReference type="ARBA" id="ARBA00022692"/>
    </source>
</evidence>
<sequence length="439" mass="47400">MSNESKLFNKNFFLLWQGQFVSQLGSQAFAIAVLFWTKHQTDSGTLVGIVLMLSLLPQVLFSAIGGAFADHYSRKNIIVACDLTSGVFMVALAVLFFFFPEADNLLFISVVIASMVVSAVKAFFNPAVIAALPDIVPPQKVAAGNSSLQMLIQLSSLAGLGLGGVLFRVLGAPLLFLFNGLSFIFSGISECFIKIPLVRADKDKETKKTVSGFKKDIIAGVKHIMNHKGLKSTFYVSALLNFFLSPIYVILPFYVEDVLQLKTDWYGYIAGIFGFGSIIGYLLVGVLRLNGSTRKNSIVVSFIVSTILVIVLSAIKVLGIVLVCFCLLGLFNGFISINILTQLQLSIKSTMRGRVMGSLMTLTGAITPLSLAASGIVLDLLDQNARIMLLVCGLLLGLLTIIILFNKSFLKFIATDPVEGLESEDAPKSKEGVLVAGEL</sequence>
<dbReference type="Proteomes" id="UP000256708">
    <property type="component" value="Unassembled WGS sequence"/>
</dbReference>
<protein>
    <submittedName>
        <fullName evidence="8">MFS transporter</fullName>
    </submittedName>
</protein>